<feature type="compositionally biased region" description="Low complexity" evidence="1">
    <location>
        <begin position="121"/>
        <end position="146"/>
    </location>
</feature>
<dbReference type="EMBL" id="MDYP01000008">
    <property type="protein sequence ID" value="OQE08939.1"/>
    <property type="molecule type" value="Genomic_DNA"/>
</dbReference>
<evidence type="ECO:0000313" key="2">
    <source>
        <dbReference type="EMBL" id="OQE08939.1"/>
    </source>
</evidence>
<evidence type="ECO:0000313" key="3">
    <source>
        <dbReference type="Proteomes" id="UP000191518"/>
    </source>
</evidence>
<keyword evidence="3" id="KW-1185">Reference proteome</keyword>
<gene>
    <name evidence="2" type="ORF">PENVUL_c008G04674</name>
</gene>
<feature type="compositionally biased region" description="Pro residues" evidence="1">
    <location>
        <begin position="106"/>
        <end position="120"/>
    </location>
</feature>
<dbReference type="AlphaFoldDB" id="A0A1V6S5D4"/>
<dbReference type="OrthoDB" id="4368450at2759"/>
<comment type="caution">
    <text evidence="2">The sequence shown here is derived from an EMBL/GenBank/DDBJ whole genome shotgun (WGS) entry which is preliminary data.</text>
</comment>
<feature type="compositionally biased region" description="Pro residues" evidence="1">
    <location>
        <begin position="1"/>
        <end position="11"/>
    </location>
</feature>
<feature type="compositionally biased region" description="Low complexity" evidence="1">
    <location>
        <begin position="69"/>
        <end position="105"/>
    </location>
</feature>
<name>A0A1V6S5D4_9EURO</name>
<reference evidence="3" key="1">
    <citation type="journal article" date="2017" name="Nat. Microbiol.">
        <title>Global analysis of biosynthetic gene clusters reveals vast potential of secondary metabolite production in Penicillium species.</title>
        <authorList>
            <person name="Nielsen J.C."/>
            <person name="Grijseels S."/>
            <person name="Prigent S."/>
            <person name="Ji B."/>
            <person name="Dainat J."/>
            <person name="Nielsen K.F."/>
            <person name="Frisvad J.C."/>
            <person name="Workman M."/>
            <person name="Nielsen J."/>
        </authorList>
    </citation>
    <scope>NUCLEOTIDE SEQUENCE [LARGE SCALE GENOMIC DNA]</scope>
    <source>
        <strain evidence="3">IBT 29486</strain>
    </source>
</reference>
<organism evidence="2 3">
    <name type="scientific">Penicillium vulpinum</name>
    <dbReference type="NCBI Taxonomy" id="29845"/>
    <lineage>
        <taxon>Eukaryota</taxon>
        <taxon>Fungi</taxon>
        <taxon>Dikarya</taxon>
        <taxon>Ascomycota</taxon>
        <taxon>Pezizomycotina</taxon>
        <taxon>Eurotiomycetes</taxon>
        <taxon>Eurotiomycetidae</taxon>
        <taxon>Eurotiales</taxon>
        <taxon>Aspergillaceae</taxon>
        <taxon>Penicillium</taxon>
    </lineage>
</organism>
<feature type="region of interest" description="Disordered" evidence="1">
    <location>
        <begin position="1"/>
        <end position="191"/>
    </location>
</feature>
<protein>
    <submittedName>
        <fullName evidence="2">Uncharacterized protein</fullName>
    </submittedName>
</protein>
<evidence type="ECO:0000256" key="1">
    <source>
        <dbReference type="SAM" id="MobiDB-lite"/>
    </source>
</evidence>
<dbReference type="Proteomes" id="UP000191518">
    <property type="component" value="Unassembled WGS sequence"/>
</dbReference>
<proteinExistence type="predicted"/>
<sequence length="191" mass="19939">MEQPPPSPPGETPITKKKRNPSFRRMLRDQGIDVPPVVQGVRPPDLPPKRKRNQRRPGKKRAKKRKAEAAAAAESSSTTAAPADLDPAAVSSPAASSSSTACPSPAARPSPPAPTSPPLLPATVALPAAVSPSVAAPSPSPARAPTINKPSSSHKEVTEPGDEQVWDPVDPLGLFDELEGPLDWPSEGLFD</sequence>
<accession>A0A1V6S5D4</accession>
<feature type="compositionally biased region" description="Basic residues" evidence="1">
    <location>
        <begin position="49"/>
        <end position="66"/>
    </location>
</feature>